<reference evidence="2 3" key="1">
    <citation type="submission" date="2018-09" db="EMBL/GenBank/DDBJ databases">
        <title>Genome sequencing of Nocardioides immobilis CCTCC AB 2017083 for comparison to Nocardioides silvaticus.</title>
        <authorList>
            <person name="Li C."/>
            <person name="Wang G."/>
        </authorList>
    </citation>
    <scope>NUCLEOTIDE SEQUENCE [LARGE SCALE GENOMIC DNA]</scope>
    <source>
        <strain evidence="2 3">CCTCC AB 2017083</strain>
    </source>
</reference>
<dbReference type="Gene3D" id="1.25.40.10">
    <property type="entry name" value="Tetratricopeptide repeat domain"/>
    <property type="match status" value="1"/>
</dbReference>
<keyword evidence="3" id="KW-1185">Reference proteome</keyword>
<evidence type="ECO:0000259" key="1">
    <source>
        <dbReference type="PROSITE" id="PS50043"/>
    </source>
</evidence>
<dbReference type="SMART" id="SM00421">
    <property type="entry name" value="HTH_LUXR"/>
    <property type="match status" value="1"/>
</dbReference>
<dbReference type="InterPro" id="IPR011990">
    <property type="entry name" value="TPR-like_helical_dom_sf"/>
</dbReference>
<gene>
    <name evidence="2" type="ORF">D0Z08_29650</name>
</gene>
<dbReference type="CDD" id="cd06170">
    <property type="entry name" value="LuxR_C_like"/>
    <property type="match status" value="1"/>
</dbReference>
<dbReference type="Gene3D" id="1.10.10.10">
    <property type="entry name" value="Winged helix-like DNA-binding domain superfamily/Winged helix DNA-binding domain"/>
    <property type="match status" value="1"/>
</dbReference>
<dbReference type="Gene3D" id="3.40.50.300">
    <property type="entry name" value="P-loop containing nucleotide triphosphate hydrolases"/>
    <property type="match status" value="1"/>
</dbReference>
<dbReference type="OrthoDB" id="3755432at2"/>
<dbReference type="AlphaFoldDB" id="A0A417XTD2"/>
<dbReference type="SUPFAM" id="SSF46894">
    <property type="entry name" value="C-terminal effector domain of the bipartite response regulators"/>
    <property type="match status" value="1"/>
</dbReference>
<dbReference type="InterPro" id="IPR016032">
    <property type="entry name" value="Sig_transdc_resp-reg_C-effctor"/>
</dbReference>
<protein>
    <submittedName>
        <fullName evidence="2">LuxR family transcriptional regulator</fullName>
    </submittedName>
</protein>
<dbReference type="Proteomes" id="UP000283644">
    <property type="component" value="Unassembled WGS sequence"/>
</dbReference>
<organism evidence="2 3">
    <name type="scientific">Nocardioides immobilis</name>
    <dbReference type="NCBI Taxonomy" id="2049295"/>
    <lineage>
        <taxon>Bacteria</taxon>
        <taxon>Bacillati</taxon>
        <taxon>Actinomycetota</taxon>
        <taxon>Actinomycetes</taxon>
        <taxon>Propionibacteriales</taxon>
        <taxon>Nocardioidaceae</taxon>
        <taxon>Nocardioides</taxon>
    </lineage>
</organism>
<dbReference type="PROSITE" id="PS50043">
    <property type="entry name" value="HTH_LUXR_2"/>
    <property type="match status" value="1"/>
</dbReference>
<proteinExistence type="predicted"/>
<dbReference type="InterPro" id="IPR036388">
    <property type="entry name" value="WH-like_DNA-bd_sf"/>
</dbReference>
<name>A0A417XTD2_9ACTN</name>
<dbReference type="PRINTS" id="PR00038">
    <property type="entry name" value="HTHLUXR"/>
</dbReference>
<dbReference type="Pfam" id="PF25872">
    <property type="entry name" value="HTH_77"/>
    <property type="match status" value="1"/>
</dbReference>
<dbReference type="Pfam" id="PF00196">
    <property type="entry name" value="GerE"/>
    <property type="match status" value="1"/>
</dbReference>
<dbReference type="GO" id="GO:0006355">
    <property type="term" value="P:regulation of DNA-templated transcription"/>
    <property type="evidence" value="ECO:0007669"/>
    <property type="project" value="InterPro"/>
</dbReference>
<dbReference type="PROSITE" id="PS00622">
    <property type="entry name" value="HTH_LUXR_1"/>
    <property type="match status" value="1"/>
</dbReference>
<dbReference type="PANTHER" id="PTHR47691:SF3">
    <property type="entry name" value="HTH-TYPE TRANSCRIPTIONAL REGULATOR RV0890C-RELATED"/>
    <property type="match status" value="1"/>
</dbReference>
<dbReference type="SUPFAM" id="SSF48452">
    <property type="entry name" value="TPR-like"/>
    <property type="match status" value="2"/>
</dbReference>
<feature type="domain" description="HTH luxR-type" evidence="1">
    <location>
        <begin position="669"/>
        <end position="734"/>
    </location>
</feature>
<dbReference type="PRINTS" id="PR00364">
    <property type="entry name" value="DISEASERSIST"/>
</dbReference>
<sequence length="744" mass="79520">MLPQPPTSFVGRERELAEAQSLLAGSRLLTLTGPGGAGKTRLAIELARRSAADFSGGARFVRLAAVRDPALVPVEVAGALGLQDSRGTALLDHLSANLSGRELLLVLDNMEQVLEAGGFVADLLAATDAVRIVVTSRAPLHLAWEQELPVPPLSEAVQLFATRASASVPGFSLTAGHAATVGKIAERVDGLPLAIELAAARVRVLPPEAILERLDDSLAFLVSDSRDVPDRQRTLRATIAWSHELLSEPARRLFSVCSVFRGGIDLTTLEEVCSATGAAHSLLDPVTELVDHSLLRRADRGEAPRFAMLETVREFAAEMLADSQEQLVTRGAHAQVFWRLVEHLPRPPAAPNRAGLDLLELEHDNLRAALDHLSATDPGTALRMANRLSGFWSIRGYFSEGRRRLAALRDLVPDHDREWLDALTCEAWLATDQGDRTAALPLLEHAVERARAAGDQAREAEALLCRGRVRGITGDPTGFGDDIEQSLALREASGDPAGLAGALWLAGAAAHYQGDGLLAMQRLERSVALSAEVGLSVIRARALQLLGVVRLDNDDTSGAEVALTEALPEILDLGDRFAVPIGLSGLAGLAARHGRPRSALRLSGAAAAYEQANQTHRPQFMRSVLDRWLAPVVAQIGPAAERLQDEGRGMPLDEAIAAGLDPRPEDPWHVGTSPALTVREREIAALVALGLSNGEIAAKLVLSVRTVETHVSRVLAKLGLRTRGQLTAWAHQEGLMADVRGDVT</sequence>
<dbReference type="InterPro" id="IPR027417">
    <property type="entry name" value="P-loop_NTPase"/>
</dbReference>
<accession>A0A417XTD2</accession>
<dbReference type="EMBL" id="QXGH01000046">
    <property type="protein sequence ID" value="RHW23477.1"/>
    <property type="molecule type" value="Genomic_DNA"/>
</dbReference>
<dbReference type="InterPro" id="IPR000792">
    <property type="entry name" value="Tscrpt_reg_LuxR_C"/>
</dbReference>
<evidence type="ECO:0000313" key="3">
    <source>
        <dbReference type="Proteomes" id="UP000283644"/>
    </source>
</evidence>
<comment type="caution">
    <text evidence="2">The sequence shown here is derived from an EMBL/GenBank/DDBJ whole genome shotgun (WGS) entry which is preliminary data.</text>
</comment>
<dbReference type="SUPFAM" id="SSF52540">
    <property type="entry name" value="P-loop containing nucleoside triphosphate hydrolases"/>
    <property type="match status" value="1"/>
</dbReference>
<dbReference type="PANTHER" id="PTHR47691">
    <property type="entry name" value="REGULATOR-RELATED"/>
    <property type="match status" value="1"/>
</dbReference>
<dbReference type="GO" id="GO:0003677">
    <property type="term" value="F:DNA binding"/>
    <property type="evidence" value="ECO:0007669"/>
    <property type="project" value="InterPro"/>
</dbReference>
<dbReference type="InterPro" id="IPR058852">
    <property type="entry name" value="HTH_77"/>
</dbReference>
<evidence type="ECO:0000313" key="2">
    <source>
        <dbReference type="EMBL" id="RHW23477.1"/>
    </source>
</evidence>
<dbReference type="RefSeq" id="WP_118928887.1">
    <property type="nucleotide sequence ID" value="NZ_QXGH01000046.1"/>
</dbReference>